<dbReference type="RefSeq" id="WP_125595625.1">
    <property type="nucleotide sequence ID" value="NZ_JBHSSM010000015.1"/>
</dbReference>
<comment type="caution">
    <text evidence="8">The sequence shown here is derived from an EMBL/GenBank/DDBJ whole genome shotgun (WGS) entry which is preliminary data.</text>
</comment>
<feature type="transmembrane region" description="Helical" evidence="6">
    <location>
        <begin position="7"/>
        <end position="27"/>
    </location>
</feature>
<keyword evidence="5" id="KW-0175">Coiled coil</keyword>
<organism evidence="8 9">
    <name type="scientific">Lapidilactobacillus achengensis</name>
    <dbReference type="NCBI Taxonomy" id="2486000"/>
    <lineage>
        <taxon>Bacteria</taxon>
        <taxon>Bacillati</taxon>
        <taxon>Bacillota</taxon>
        <taxon>Bacilli</taxon>
        <taxon>Lactobacillales</taxon>
        <taxon>Lactobacillaceae</taxon>
        <taxon>Lapidilactobacillus</taxon>
    </lineage>
</organism>
<reference evidence="9" key="1">
    <citation type="journal article" date="2019" name="Int. J. Syst. Evol. Microbiol.">
        <title>The Global Catalogue of Microorganisms (GCM) 10K type strain sequencing project: providing services to taxonomists for standard genome sequencing and annotation.</title>
        <authorList>
            <consortium name="The Broad Institute Genomics Platform"/>
            <consortium name="The Broad Institute Genome Sequencing Center for Infectious Disease"/>
            <person name="Wu L."/>
            <person name="Ma J."/>
        </authorList>
    </citation>
    <scope>NUCLEOTIDE SEQUENCE [LARGE SCALE GENOMIC DNA]</scope>
    <source>
        <strain evidence="9">CCM 8897</strain>
    </source>
</reference>
<dbReference type="PANTHER" id="PTHR41335">
    <property type="entry name" value="MEMBRANE PROTEIN-RELATED"/>
    <property type="match status" value="1"/>
</dbReference>
<keyword evidence="9" id="KW-1185">Reference proteome</keyword>
<evidence type="ECO:0000256" key="1">
    <source>
        <dbReference type="ARBA" id="ARBA00022475"/>
    </source>
</evidence>
<evidence type="ECO:0000259" key="7">
    <source>
        <dbReference type="Pfam" id="PF06305"/>
    </source>
</evidence>
<keyword evidence="1" id="KW-1003">Cell membrane</keyword>
<sequence>MKKQTSFIIGLVLALVVVIFAVLNVAPTVINFGFVKVKLPLIIILILALILGALIALLLSTTGSISHKRQQKQLTQEISSLKQNQQATIDQAVADAREKQRQELKEKEQTIAALEAQLSDQRASHQMAGGSNESEQ</sequence>
<evidence type="ECO:0000313" key="9">
    <source>
        <dbReference type="Proteomes" id="UP001596310"/>
    </source>
</evidence>
<dbReference type="PANTHER" id="PTHR41335:SF1">
    <property type="entry name" value="MEMBRANE PROTEIN"/>
    <property type="match status" value="1"/>
</dbReference>
<evidence type="ECO:0000256" key="2">
    <source>
        <dbReference type="ARBA" id="ARBA00022692"/>
    </source>
</evidence>
<dbReference type="Pfam" id="PF06305">
    <property type="entry name" value="LapA_dom"/>
    <property type="match status" value="1"/>
</dbReference>
<dbReference type="InterPro" id="IPR010445">
    <property type="entry name" value="LapA_dom"/>
</dbReference>
<protein>
    <submittedName>
        <fullName evidence="8">Lipopolysaccharide assembly protein LapA domain-containing protein</fullName>
    </submittedName>
</protein>
<accession>A0ABW1UMK7</accession>
<evidence type="ECO:0000313" key="8">
    <source>
        <dbReference type="EMBL" id="MFC6314898.1"/>
    </source>
</evidence>
<keyword evidence="4 6" id="KW-0472">Membrane</keyword>
<feature type="coiled-coil region" evidence="5">
    <location>
        <begin position="82"/>
        <end position="124"/>
    </location>
</feature>
<name>A0ABW1UMK7_9LACO</name>
<evidence type="ECO:0000256" key="5">
    <source>
        <dbReference type="SAM" id="Coils"/>
    </source>
</evidence>
<feature type="domain" description="Lipopolysaccharide assembly protein A" evidence="7">
    <location>
        <begin position="24"/>
        <end position="84"/>
    </location>
</feature>
<dbReference type="EMBL" id="JBHSSM010000015">
    <property type="protein sequence ID" value="MFC6314898.1"/>
    <property type="molecule type" value="Genomic_DNA"/>
</dbReference>
<keyword evidence="2 6" id="KW-0812">Transmembrane</keyword>
<keyword evidence="3 6" id="KW-1133">Transmembrane helix</keyword>
<evidence type="ECO:0000256" key="4">
    <source>
        <dbReference type="ARBA" id="ARBA00023136"/>
    </source>
</evidence>
<proteinExistence type="predicted"/>
<gene>
    <name evidence="8" type="ORF">ACFQHW_04850</name>
</gene>
<evidence type="ECO:0000256" key="6">
    <source>
        <dbReference type="SAM" id="Phobius"/>
    </source>
</evidence>
<evidence type="ECO:0000256" key="3">
    <source>
        <dbReference type="ARBA" id="ARBA00022989"/>
    </source>
</evidence>
<dbReference type="Proteomes" id="UP001596310">
    <property type="component" value="Unassembled WGS sequence"/>
</dbReference>
<feature type="transmembrane region" description="Helical" evidence="6">
    <location>
        <begin position="39"/>
        <end position="59"/>
    </location>
</feature>